<feature type="compositionally biased region" description="Polar residues" evidence="1">
    <location>
        <begin position="88"/>
        <end position="105"/>
    </location>
</feature>
<sequence length="647" mass="68733">MRKGLTYVLSTCLILGFPTITQAQELGGSKESVEPLIKNERVTYPLNRLDSEKVDTQGSYNLNLASDLPAADAPFTSTNGGNAERLTGESQSSEGQVAESKSNVSGELEKEIAEKSVENKGELSVKPSKEMLQKENKGALNTNKLPAKDNKKVTPSLSLGIGGLNINIFGEKRLLGIGLGLPVAGNVNANILGQTKASSTEEQSTRRTLLGVDITLVGDAHVGVLEGGKVLRNDGEERNGGLAVVELDNMFGKTHVGVAEAREQISGNINKFQSGLLLAGLKDTPFGDANFGVAEFNKVEAPDYKEVQTGLVIADVNNTPLGDGHLGIAEVKKVETPDYNEFNSGLIIGDVTNTHLGNAHLGLIEYKQTETDGYKSSNGGLVIGDIKDSPIINDSHIGIGEFQQVEKKDPAPTQEKPKEEPKQEEQPDTKPVEGNPGNGSTQPGNSDQPINPDQQSNPDQPSDCVNPGQLPPSTPVNDGSQEQPGKATSPKTGDNAVENPADIHENTKVNETQLANDQEINDPVAKLIKELTDAGNKIILNQSNSDDLSQIKNVLDEEQKNRNHPLSSQMITVSTSTGSTSSGSSANGSSGSTGSSGGSGIAAYLDYAYTDYIELNNQVNYVLDELSDQWMKDPPVQPPKSSFFLAA</sequence>
<evidence type="ECO:0000313" key="3">
    <source>
        <dbReference type="EMBL" id="AIE58861.1"/>
    </source>
</evidence>
<feature type="compositionally biased region" description="Polar residues" evidence="1">
    <location>
        <begin position="564"/>
        <end position="573"/>
    </location>
</feature>
<protein>
    <submittedName>
        <fullName evidence="3">Putative secreted protein</fullName>
    </submittedName>
</protein>
<feature type="region of interest" description="Disordered" evidence="1">
    <location>
        <begin position="400"/>
        <end position="501"/>
    </location>
</feature>
<dbReference type="RefSeq" id="WP_003348311.1">
    <property type="nucleotide sequence ID" value="NZ_ADWW01000003.1"/>
</dbReference>
<dbReference type="AlphaFoldDB" id="I3E3J5"/>
<accession>I3E3J5</accession>
<dbReference type="eggNOG" id="ENOG50329J7">
    <property type="taxonomic scope" value="Bacteria"/>
</dbReference>
<proteinExistence type="predicted"/>
<dbReference type="KEGG" id="bmet:BMMGA3_01955"/>
<dbReference type="Proteomes" id="UP000027602">
    <property type="component" value="Chromosome"/>
</dbReference>
<feature type="region of interest" description="Disordered" evidence="1">
    <location>
        <begin position="70"/>
        <end position="109"/>
    </location>
</feature>
<feature type="compositionally biased region" description="Polar residues" evidence="1">
    <location>
        <begin position="438"/>
        <end position="460"/>
    </location>
</feature>
<keyword evidence="4" id="KW-1185">Reference proteome</keyword>
<evidence type="ECO:0000256" key="2">
    <source>
        <dbReference type="SAM" id="SignalP"/>
    </source>
</evidence>
<evidence type="ECO:0000256" key="1">
    <source>
        <dbReference type="SAM" id="MobiDB-lite"/>
    </source>
</evidence>
<feature type="compositionally biased region" description="Low complexity" evidence="1">
    <location>
        <begin position="574"/>
        <end position="593"/>
    </location>
</feature>
<dbReference type="STRING" id="796606.BMMGA3_01955"/>
<dbReference type="EMBL" id="CP007739">
    <property type="protein sequence ID" value="AIE58861.1"/>
    <property type="molecule type" value="Genomic_DNA"/>
</dbReference>
<dbReference type="HOGENOM" id="CLU_423159_0_0_9"/>
<feature type="signal peptide" evidence="2">
    <location>
        <begin position="1"/>
        <end position="23"/>
    </location>
</feature>
<feature type="chain" id="PRO_5003670309" evidence="2">
    <location>
        <begin position="24"/>
        <end position="647"/>
    </location>
</feature>
<reference evidence="3 4" key="1">
    <citation type="journal article" date="2015" name="BMC Genomics">
        <title>Transcriptome analysis of thermophilic methylotrophic Bacillus methanolicus MGA3 using RNA-sequencing provides detailed insights into its previously uncharted transcriptional landscape.</title>
        <authorList>
            <person name="Irla M."/>
            <person name="Neshat A."/>
            <person name="Brautaset T."/>
            <person name="Ruckert C."/>
            <person name="Kalinowski J."/>
            <person name="Wendisch V.F."/>
        </authorList>
    </citation>
    <scope>NUCLEOTIDE SEQUENCE [LARGE SCALE GENOMIC DNA]</scope>
    <source>
        <strain evidence="4">MGA3 / ATCC 53907</strain>
    </source>
</reference>
<gene>
    <name evidence="3" type="ORF">BMMGA3_01955</name>
</gene>
<organism evidence="3 4">
    <name type="scientific">Bacillus methanolicus (strain MGA3 / ATCC 53907)</name>
    <dbReference type="NCBI Taxonomy" id="796606"/>
    <lineage>
        <taxon>Bacteria</taxon>
        <taxon>Bacillati</taxon>
        <taxon>Bacillota</taxon>
        <taxon>Bacilli</taxon>
        <taxon>Bacillales</taxon>
        <taxon>Bacillaceae</taxon>
        <taxon>Bacillus</taxon>
    </lineage>
</organism>
<feature type="region of interest" description="Disordered" evidence="1">
    <location>
        <begin position="558"/>
        <end position="597"/>
    </location>
</feature>
<feature type="compositionally biased region" description="Basic and acidic residues" evidence="1">
    <location>
        <begin position="404"/>
        <end position="431"/>
    </location>
</feature>
<evidence type="ECO:0000313" key="4">
    <source>
        <dbReference type="Proteomes" id="UP000027602"/>
    </source>
</evidence>
<keyword evidence="2" id="KW-0732">Signal</keyword>
<name>I3E3J5_BACMM</name>